<gene>
    <name evidence="1" type="ORF">F5891DRAFT_440953</name>
</gene>
<sequence>MRPVVHAIVEHKVTSVSLHLVPFLGWLEKLEPSAKDAKDENIKRIPAIKLLNFMCTMTRSDITIRGILRDASEAGGFTPFATDVVQCVSPTVKELEPLPSADAVNTAIPVFASNAMWLLGTCTKISRSPLRAILPF</sequence>
<dbReference type="Proteomes" id="UP001195769">
    <property type="component" value="Unassembled WGS sequence"/>
</dbReference>
<accession>A0AAD4HJV9</accession>
<dbReference type="AlphaFoldDB" id="A0AAD4HJV9"/>
<name>A0AAD4HJV9_9AGAM</name>
<organism evidence="1 2">
    <name type="scientific">Suillus fuscotomentosus</name>
    <dbReference type="NCBI Taxonomy" id="1912939"/>
    <lineage>
        <taxon>Eukaryota</taxon>
        <taxon>Fungi</taxon>
        <taxon>Dikarya</taxon>
        <taxon>Basidiomycota</taxon>
        <taxon>Agaricomycotina</taxon>
        <taxon>Agaricomycetes</taxon>
        <taxon>Agaricomycetidae</taxon>
        <taxon>Boletales</taxon>
        <taxon>Suillineae</taxon>
        <taxon>Suillaceae</taxon>
        <taxon>Suillus</taxon>
    </lineage>
</organism>
<proteinExistence type="predicted"/>
<comment type="caution">
    <text evidence="1">The sequence shown here is derived from an EMBL/GenBank/DDBJ whole genome shotgun (WGS) entry which is preliminary data.</text>
</comment>
<reference evidence="1" key="1">
    <citation type="journal article" date="2020" name="New Phytol.">
        <title>Comparative genomics reveals dynamic genome evolution in host specialist ectomycorrhizal fungi.</title>
        <authorList>
            <person name="Lofgren L.A."/>
            <person name="Nguyen N.H."/>
            <person name="Vilgalys R."/>
            <person name="Ruytinx J."/>
            <person name="Liao H.L."/>
            <person name="Branco S."/>
            <person name="Kuo A."/>
            <person name="LaButti K."/>
            <person name="Lipzen A."/>
            <person name="Andreopoulos W."/>
            <person name="Pangilinan J."/>
            <person name="Riley R."/>
            <person name="Hundley H."/>
            <person name="Na H."/>
            <person name="Barry K."/>
            <person name="Grigoriev I.V."/>
            <person name="Stajich J.E."/>
            <person name="Kennedy P.G."/>
        </authorList>
    </citation>
    <scope>NUCLEOTIDE SEQUENCE</scope>
    <source>
        <strain evidence="1">FC203</strain>
    </source>
</reference>
<keyword evidence="2" id="KW-1185">Reference proteome</keyword>
<dbReference type="GeneID" id="64666143"/>
<protein>
    <submittedName>
        <fullName evidence="1">Uncharacterized protein</fullName>
    </submittedName>
</protein>
<evidence type="ECO:0000313" key="1">
    <source>
        <dbReference type="EMBL" id="KAG1898856.1"/>
    </source>
</evidence>
<dbReference type="EMBL" id="JABBWK010000036">
    <property type="protein sequence ID" value="KAG1898856.1"/>
    <property type="molecule type" value="Genomic_DNA"/>
</dbReference>
<dbReference type="RefSeq" id="XP_041224432.1">
    <property type="nucleotide sequence ID" value="XM_041371845.1"/>
</dbReference>
<evidence type="ECO:0000313" key="2">
    <source>
        <dbReference type="Proteomes" id="UP001195769"/>
    </source>
</evidence>